<name>A0A484H7D4_9ZZZZ</name>
<gene>
    <name evidence="1" type="ORF">RIEGSTA812A_PEG_1107</name>
</gene>
<accession>A0A484H7D4</accession>
<proteinExistence type="predicted"/>
<organism evidence="1">
    <name type="scientific">invertebrate metagenome</name>
    <dbReference type="NCBI Taxonomy" id="1711999"/>
    <lineage>
        <taxon>unclassified sequences</taxon>
        <taxon>metagenomes</taxon>
        <taxon>organismal metagenomes</taxon>
    </lineage>
</organism>
<protein>
    <submittedName>
        <fullName evidence="1">Uncharacterized protein</fullName>
    </submittedName>
</protein>
<dbReference type="AlphaFoldDB" id="A0A484H7D4"/>
<dbReference type="EMBL" id="LR026963">
    <property type="protein sequence ID" value="VBB69634.1"/>
    <property type="molecule type" value="Genomic_DNA"/>
</dbReference>
<evidence type="ECO:0000313" key="1">
    <source>
        <dbReference type="EMBL" id="VBB69634.1"/>
    </source>
</evidence>
<sequence length="41" mass="4488">MSLLPLRLETLSCNGVQAEREHLVKICLVGLTTHTTLPGSR</sequence>
<reference evidence="1" key="1">
    <citation type="submission" date="2018-10" db="EMBL/GenBank/DDBJ databases">
        <authorList>
            <person name="Gruber-Vodicka H."/>
            <person name="Jaeckle O."/>
        </authorList>
    </citation>
    <scope>NUCLEOTIDE SEQUENCE</scope>
</reference>